<accession>A0A6G0X6Y8</accession>
<name>A0A6G0X6Y8_9STRA</name>
<sequence>MAVDWKRRILTFVVAAPVAIYLLCSTLGSSALATVILAGCLTEYRLNLCPQVLFHSAGQKPQAKNHAWHAAFLVIVGCLVGASATQGKAIHDGATAAAYLTVFGYHLSLASFPLASSLHAGLIDLLLDLFALGYIVNGFSHAILVRQATSFGMGLQIMTLSASWICDTGALVMGSLIGTTKLLPTVSPGKTTAGACGSVLFGVFTVVGAQFIASSALPAMSLAEQVVLGATMGVLCVMGDLVESYMKRVAQVKDSGTLFPGHGGCLDRMDSLLFIAPLMYYWGQWNQWQ</sequence>
<dbReference type="PANTHER" id="PTHR46382:SF1">
    <property type="entry name" value="PHOSPHATIDATE CYTIDYLYLTRANSFERASE"/>
    <property type="match status" value="1"/>
</dbReference>
<evidence type="ECO:0000256" key="9">
    <source>
        <dbReference type="ARBA" id="ARBA00023136"/>
    </source>
</evidence>
<feature type="transmembrane region" description="Helical" evidence="12">
    <location>
        <begin position="121"/>
        <end position="145"/>
    </location>
</feature>
<evidence type="ECO:0000256" key="12">
    <source>
        <dbReference type="SAM" id="Phobius"/>
    </source>
</evidence>
<dbReference type="PANTHER" id="PTHR46382">
    <property type="entry name" value="PHOSPHATIDATE CYTIDYLYLTRANSFERASE"/>
    <property type="match status" value="1"/>
</dbReference>
<evidence type="ECO:0000256" key="5">
    <source>
        <dbReference type="ARBA" id="ARBA00022692"/>
    </source>
</evidence>
<dbReference type="AlphaFoldDB" id="A0A6G0X6Y8"/>
<comment type="subcellular location">
    <subcellularLocation>
        <location evidence="1">Cell membrane</location>
        <topology evidence="1">Multi-pass membrane protein</topology>
    </subcellularLocation>
</comment>
<evidence type="ECO:0000256" key="11">
    <source>
        <dbReference type="ARBA" id="ARBA00023264"/>
    </source>
</evidence>
<feature type="transmembrane region" description="Helical" evidence="12">
    <location>
        <begin position="66"/>
        <end position="84"/>
    </location>
</feature>
<proteinExistence type="predicted"/>
<keyword evidence="7 12" id="KW-1133">Transmembrane helix</keyword>
<protein>
    <recommendedName>
        <fullName evidence="15">Phosphatidate cytidylyltransferase</fullName>
    </recommendedName>
</protein>
<comment type="caution">
    <text evidence="13">The sequence shown here is derived from an EMBL/GenBank/DDBJ whole genome shotgun (WGS) entry which is preliminary data.</text>
</comment>
<evidence type="ECO:0000313" key="14">
    <source>
        <dbReference type="Proteomes" id="UP000481153"/>
    </source>
</evidence>
<evidence type="ECO:0000256" key="7">
    <source>
        <dbReference type="ARBA" id="ARBA00022989"/>
    </source>
</evidence>
<evidence type="ECO:0000256" key="2">
    <source>
        <dbReference type="ARBA" id="ARBA00022475"/>
    </source>
</evidence>
<evidence type="ECO:0000256" key="8">
    <source>
        <dbReference type="ARBA" id="ARBA00023098"/>
    </source>
</evidence>
<dbReference type="EMBL" id="VJMJ01000093">
    <property type="protein sequence ID" value="KAF0735786.1"/>
    <property type="molecule type" value="Genomic_DNA"/>
</dbReference>
<evidence type="ECO:0000256" key="10">
    <source>
        <dbReference type="ARBA" id="ARBA00023209"/>
    </source>
</evidence>
<evidence type="ECO:0000256" key="1">
    <source>
        <dbReference type="ARBA" id="ARBA00004651"/>
    </source>
</evidence>
<gene>
    <name evidence="13" type="ORF">Ae201684_007791</name>
</gene>
<keyword evidence="8" id="KW-0443">Lipid metabolism</keyword>
<keyword evidence="11" id="KW-1208">Phospholipid metabolism</keyword>
<evidence type="ECO:0000256" key="6">
    <source>
        <dbReference type="ARBA" id="ARBA00022695"/>
    </source>
</evidence>
<dbReference type="GO" id="GO:0004605">
    <property type="term" value="F:phosphatidate cytidylyltransferase activity"/>
    <property type="evidence" value="ECO:0007669"/>
    <property type="project" value="TreeGrafter"/>
</dbReference>
<dbReference type="Pfam" id="PF01148">
    <property type="entry name" value="CTP_transf_1"/>
    <property type="match status" value="1"/>
</dbReference>
<dbReference type="VEuPathDB" id="FungiDB:AeMF1_000893"/>
<keyword evidence="9 12" id="KW-0472">Membrane</keyword>
<keyword evidence="3" id="KW-0444">Lipid biosynthesis</keyword>
<keyword evidence="4" id="KW-0808">Transferase</keyword>
<keyword evidence="6" id="KW-0548">Nucleotidyltransferase</keyword>
<keyword evidence="2" id="KW-1003">Cell membrane</keyword>
<keyword evidence="10" id="KW-0594">Phospholipid biosynthesis</keyword>
<dbReference type="GO" id="GO:0005886">
    <property type="term" value="C:plasma membrane"/>
    <property type="evidence" value="ECO:0007669"/>
    <property type="project" value="UniProtKB-SubCell"/>
</dbReference>
<evidence type="ECO:0008006" key="15">
    <source>
        <dbReference type="Google" id="ProtNLM"/>
    </source>
</evidence>
<feature type="transmembrane region" description="Helical" evidence="12">
    <location>
        <begin position="191"/>
        <end position="213"/>
    </location>
</feature>
<evidence type="ECO:0000313" key="13">
    <source>
        <dbReference type="EMBL" id="KAF0735786.1"/>
    </source>
</evidence>
<dbReference type="GO" id="GO:0016024">
    <property type="term" value="P:CDP-diacylglycerol biosynthetic process"/>
    <property type="evidence" value="ECO:0007669"/>
    <property type="project" value="TreeGrafter"/>
</dbReference>
<keyword evidence="14" id="KW-1185">Reference proteome</keyword>
<organism evidence="13 14">
    <name type="scientific">Aphanomyces euteiches</name>
    <dbReference type="NCBI Taxonomy" id="100861"/>
    <lineage>
        <taxon>Eukaryota</taxon>
        <taxon>Sar</taxon>
        <taxon>Stramenopiles</taxon>
        <taxon>Oomycota</taxon>
        <taxon>Saprolegniomycetes</taxon>
        <taxon>Saprolegniales</taxon>
        <taxon>Verrucalvaceae</taxon>
        <taxon>Aphanomyces</taxon>
    </lineage>
</organism>
<reference evidence="13 14" key="1">
    <citation type="submission" date="2019-07" db="EMBL/GenBank/DDBJ databases">
        <title>Genomics analysis of Aphanomyces spp. identifies a new class of oomycete effector associated with host adaptation.</title>
        <authorList>
            <person name="Gaulin E."/>
        </authorList>
    </citation>
    <scope>NUCLEOTIDE SEQUENCE [LARGE SCALE GENOMIC DNA]</scope>
    <source>
        <strain evidence="13 14">ATCC 201684</strain>
    </source>
</reference>
<feature type="transmembrane region" description="Helical" evidence="12">
    <location>
        <begin position="157"/>
        <end position="179"/>
    </location>
</feature>
<dbReference type="Proteomes" id="UP000481153">
    <property type="component" value="Unassembled WGS sequence"/>
</dbReference>
<feature type="transmembrane region" description="Helical" evidence="12">
    <location>
        <begin position="12"/>
        <end position="38"/>
    </location>
</feature>
<evidence type="ECO:0000256" key="3">
    <source>
        <dbReference type="ARBA" id="ARBA00022516"/>
    </source>
</evidence>
<keyword evidence="5 12" id="KW-0812">Transmembrane</keyword>
<evidence type="ECO:0000256" key="4">
    <source>
        <dbReference type="ARBA" id="ARBA00022679"/>
    </source>
</evidence>
<feature type="transmembrane region" description="Helical" evidence="12">
    <location>
        <begin position="96"/>
        <end position="115"/>
    </location>
</feature>